<accession>A0A1C3ZLN8</accession>
<reference evidence="3" key="1">
    <citation type="submission" date="2016-08" db="EMBL/GenBank/DDBJ databases">
        <authorList>
            <person name="Varghese N."/>
            <person name="Submissions Spin"/>
        </authorList>
    </citation>
    <scope>NUCLEOTIDE SEQUENCE [LARGE SCALE GENOMIC DNA]</scope>
    <source>
        <strain evidence="3">R-53144</strain>
    </source>
</reference>
<dbReference type="AlphaFoldDB" id="A0A1C3ZLN8"/>
<keyword evidence="3" id="KW-1185">Reference proteome</keyword>
<sequence>MFIIFGTRGREVNERGGQFNCPNCCSKQNITTDEKQQKYTQIKIAKYFTLFFIPIFSYSTIGRYIKCNQCNSDYNENVLDYVPPTFEEQIASYVEQELKSGTPISMLVNKLKAQGFDESQSTTAVDNVVNGNIVSCHQCNMDFLKGIEKCPLCEGRISN</sequence>
<gene>
    <name evidence="2" type="ORF">GA0061080_100563</name>
</gene>
<organism evidence="2 3">
    <name type="scientific">Gilliamella intestini</name>
    <dbReference type="NCBI Taxonomy" id="1798183"/>
    <lineage>
        <taxon>Bacteria</taxon>
        <taxon>Pseudomonadati</taxon>
        <taxon>Pseudomonadota</taxon>
        <taxon>Gammaproteobacteria</taxon>
        <taxon>Orbales</taxon>
        <taxon>Orbaceae</taxon>
        <taxon>Gilliamella</taxon>
    </lineage>
</organism>
<proteinExistence type="predicted"/>
<evidence type="ECO:0000259" key="1">
    <source>
        <dbReference type="Pfam" id="PF17032"/>
    </source>
</evidence>
<evidence type="ECO:0000313" key="3">
    <source>
        <dbReference type="Proteomes" id="UP000199698"/>
    </source>
</evidence>
<dbReference type="RefSeq" id="WP_091120404.1">
    <property type="nucleotide sequence ID" value="NZ_FMBA01000005.1"/>
</dbReference>
<dbReference type="Proteomes" id="UP000199698">
    <property type="component" value="Unassembled WGS sequence"/>
</dbReference>
<name>A0A1C3ZLN8_9GAMM</name>
<dbReference type="EMBL" id="FMBA01000005">
    <property type="protein sequence ID" value="SCB83253.1"/>
    <property type="molecule type" value="Genomic_DNA"/>
</dbReference>
<dbReference type="Pfam" id="PF17032">
    <property type="entry name" value="Zn_ribbon_15"/>
    <property type="match status" value="1"/>
</dbReference>
<dbReference type="InterPro" id="IPR031493">
    <property type="entry name" value="Zinc_ribbon_15"/>
</dbReference>
<feature type="domain" description="Zinc-ribbon 15" evidence="1">
    <location>
        <begin position="35"/>
        <end position="153"/>
    </location>
</feature>
<protein>
    <recommendedName>
        <fullName evidence="1">Zinc-ribbon 15 domain-containing protein</fullName>
    </recommendedName>
</protein>
<dbReference type="OrthoDB" id="1261251at2"/>
<dbReference type="STRING" id="1798183.GA0061080_100563"/>
<evidence type="ECO:0000313" key="2">
    <source>
        <dbReference type="EMBL" id="SCB83253.1"/>
    </source>
</evidence>